<evidence type="ECO:0008006" key="3">
    <source>
        <dbReference type="Google" id="ProtNLM"/>
    </source>
</evidence>
<dbReference type="Proteomes" id="UP000435649">
    <property type="component" value="Unassembled WGS sequence"/>
</dbReference>
<evidence type="ECO:0000313" key="2">
    <source>
        <dbReference type="Proteomes" id="UP000435649"/>
    </source>
</evidence>
<dbReference type="AlphaFoldDB" id="A0A844G4S2"/>
<comment type="caution">
    <text evidence="1">The sequence shown here is derived from an EMBL/GenBank/DDBJ whole genome shotgun (WGS) entry which is preliminary data.</text>
</comment>
<dbReference type="SUPFAM" id="SSF89260">
    <property type="entry name" value="Collagen-binding domain"/>
    <property type="match status" value="2"/>
</dbReference>
<organism evidence="1 2">
    <name type="scientific">Victivallis lenta</name>
    <dbReference type="NCBI Taxonomy" id="2606640"/>
    <lineage>
        <taxon>Bacteria</taxon>
        <taxon>Pseudomonadati</taxon>
        <taxon>Lentisphaerota</taxon>
        <taxon>Lentisphaeria</taxon>
        <taxon>Victivallales</taxon>
        <taxon>Victivallaceae</taxon>
        <taxon>Victivallis</taxon>
    </lineage>
</organism>
<accession>A0A844G4S2</accession>
<dbReference type="Gene3D" id="2.60.120.380">
    <property type="match status" value="4"/>
</dbReference>
<reference evidence="1 2" key="1">
    <citation type="submission" date="2019-08" db="EMBL/GenBank/DDBJ databases">
        <title>In-depth cultivation of the pig gut microbiome towards novel bacterial diversity and tailored functional studies.</title>
        <authorList>
            <person name="Wylensek D."/>
            <person name="Hitch T.C.A."/>
            <person name="Clavel T."/>
        </authorList>
    </citation>
    <scope>NUCLEOTIDE SEQUENCE [LARGE SCALE GENOMIC DNA]</scope>
    <source>
        <strain evidence="1 2">BBE-744-WT-12</strain>
    </source>
</reference>
<name>A0A844G4S2_9BACT</name>
<dbReference type="EMBL" id="VUNS01000013">
    <property type="protein sequence ID" value="MST97895.1"/>
    <property type="molecule type" value="Genomic_DNA"/>
</dbReference>
<sequence length="684" mass="73411">MASYDDSNWRDLPDHYRLKLDNVGSTAVTELMPGEYVGNGDNVDFRQITVAESGLYSFHFYNLTNPAELTVYAEENGRLRELEDEDGKRGENIILDPVRLYAGRTYYIAVRPEGISHQQGASYTVGVTRSGGGQNPGGEDDDWTTAPRLVVPGSRQKVDMDLVEDGFIGGGDEIDFRRVTFEKDGTYTIKLDDLRGSAKLTLYRVTGGGIVEVASVTGGRRQDGVLRNLDIGAGEYVLSVEPGASGAPGTGYEVEIEGVVHSGSGNNADDTWLNAPAITVAPDAAGSIDADLIENDWVGYDDLIDCRKLDITDAGVYRFTLDDLDGDAKLTLYTLKNGRLKKLKTASGKAGRDGVIANQLLEGGTYYLSVEASGRTKKGGTEYDVDVSGTAFTKGDTSDDDWRNAPEIAVDGGSGRVDRTLIDNGWIGYGDLVDYREVTLDTPGIYRFELDDLDGDAKLTLCTLKNGKLKKLKTASGKAGRDGVIRELLLDAGTYYVAVEASGRTKKGGTDYDVEIIGSTFTKGDVTNNDFSSADELPSGGVARGWVGFGDASDYYRFSLDRSGFHDFALAAEKGGATLTIYREIGGKMKVVRKIQAGKAVADLELDRGTYYLQVQSGDKGKGKKNTDYEILTDLAAAPASLAYEPLPGIPESVLTAAPDLDFGASALEAAAPEGWMRGMPALA</sequence>
<protein>
    <recommendedName>
        <fullName evidence="3">Pre-peptidase</fullName>
    </recommendedName>
</protein>
<proteinExistence type="predicted"/>
<gene>
    <name evidence="1" type="ORF">FYJ85_12690</name>
</gene>
<dbReference type="RefSeq" id="WP_154419005.1">
    <property type="nucleotide sequence ID" value="NZ_VUNS01000013.1"/>
</dbReference>
<keyword evidence="2" id="KW-1185">Reference proteome</keyword>
<evidence type="ECO:0000313" key="1">
    <source>
        <dbReference type="EMBL" id="MST97895.1"/>
    </source>
</evidence>